<evidence type="ECO:0000256" key="4">
    <source>
        <dbReference type="ARBA" id="ARBA00022461"/>
    </source>
</evidence>
<evidence type="ECO:0000256" key="12">
    <source>
        <dbReference type="RuleBase" id="RU000679"/>
    </source>
</evidence>
<evidence type="ECO:0000256" key="8">
    <source>
        <dbReference type="ARBA" id="ARBA00023065"/>
    </source>
</evidence>
<dbReference type="Gene3D" id="1.10.287.770">
    <property type="entry name" value="YojJ-like"/>
    <property type="match status" value="1"/>
</dbReference>
<keyword evidence="7" id="KW-0915">Sodium</keyword>
<evidence type="ECO:0000313" key="15">
    <source>
        <dbReference type="RefSeq" id="XP_018329648.1"/>
    </source>
</evidence>
<evidence type="ECO:0000256" key="6">
    <source>
        <dbReference type="ARBA" id="ARBA00022989"/>
    </source>
</evidence>
<dbReference type="PANTHER" id="PTHR11690:SF288">
    <property type="entry name" value="AMILORIDE-SENSITIVE NA+ CHANNEL-RELATED"/>
    <property type="match status" value="1"/>
</dbReference>
<keyword evidence="9 13" id="KW-0472">Membrane</keyword>
<dbReference type="InParanoid" id="A0A1W4XB49"/>
<evidence type="ECO:0000256" key="7">
    <source>
        <dbReference type="ARBA" id="ARBA00023053"/>
    </source>
</evidence>
<keyword evidence="4 12" id="KW-0894">Sodium channel</keyword>
<comment type="subcellular location">
    <subcellularLocation>
        <location evidence="1">Membrane</location>
        <topology evidence="1">Multi-pass membrane protein</topology>
    </subcellularLocation>
</comment>
<evidence type="ECO:0000256" key="5">
    <source>
        <dbReference type="ARBA" id="ARBA00022692"/>
    </source>
</evidence>
<organism evidence="14 15">
    <name type="scientific">Agrilus planipennis</name>
    <name type="common">Emerald ash borer</name>
    <name type="synonym">Agrilus marcopoli</name>
    <dbReference type="NCBI Taxonomy" id="224129"/>
    <lineage>
        <taxon>Eukaryota</taxon>
        <taxon>Metazoa</taxon>
        <taxon>Ecdysozoa</taxon>
        <taxon>Arthropoda</taxon>
        <taxon>Hexapoda</taxon>
        <taxon>Insecta</taxon>
        <taxon>Pterygota</taxon>
        <taxon>Neoptera</taxon>
        <taxon>Endopterygota</taxon>
        <taxon>Coleoptera</taxon>
        <taxon>Polyphaga</taxon>
        <taxon>Elateriformia</taxon>
        <taxon>Buprestoidea</taxon>
        <taxon>Buprestidae</taxon>
        <taxon>Agrilinae</taxon>
        <taxon>Agrilus</taxon>
    </lineage>
</organism>
<dbReference type="STRING" id="224129.A0A1W4XB49"/>
<dbReference type="PRINTS" id="PR01078">
    <property type="entry name" value="AMINACHANNEL"/>
</dbReference>
<keyword evidence="14" id="KW-1185">Reference proteome</keyword>
<evidence type="ECO:0000256" key="9">
    <source>
        <dbReference type="ARBA" id="ARBA00023136"/>
    </source>
</evidence>
<evidence type="ECO:0000256" key="2">
    <source>
        <dbReference type="ARBA" id="ARBA00007193"/>
    </source>
</evidence>
<feature type="transmembrane region" description="Helical" evidence="13">
    <location>
        <begin position="142"/>
        <end position="159"/>
    </location>
</feature>
<gene>
    <name evidence="15" type="primary">LOC108739999</name>
</gene>
<dbReference type="GeneID" id="108739999"/>
<keyword evidence="6 13" id="KW-1133">Transmembrane helix</keyword>
<sequence length="204" mass="24239">MNQESKFLFRRYSRINCINECAANYTNSICHCIPVYYPQYKKWKICGLRKWCCTLLTIDRVYAHKMEANKRYNCSCLSECETLEYDKIESYGTLIQMPQKENILKNYTDEYIRENIAVLNVFFKSTTFVKLRKQAMYNISQYLSNVGGILALFMGFSFFTAAELLYYGFFKSAIYVLQIFRPNIAEPKRNKLKPNKFNIQRAKY</sequence>
<evidence type="ECO:0000256" key="13">
    <source>
        <dbReference type="SAM" id="Phobius"/>
    </source>
</evidence>
<evidence type="ECO:0000256" key="10">
    <source>
        <dbReference type="ARBA" id="ARBA00023201"/>
    </source>
</evidence>
<protein>
    <submittedName>
        <fullName evidence="15">Acid-sensing ion channel 5 isoform X1</fullName>
    </submittedName>
</protein>
<evidence type="ECO:0000256" key="3">
    <source>
        <dbReference type="ARBA" id="ARBA00022448"/>
    </source>
</evidence>
<dbReference type="GO" id="GO:0005886">
    <property type="term" value="C:plasma membrane"/>
    <property type="evidence" value="ECO:0007669"/>
    <property type="project" value="TreeGrafter"/>
</dbReference>
<comment type="similarity">
    <text evidence="2 12">Belongs to the amiloride-sensitive sodium channel (TC 1.A.6) family.</text>
</comment>
<dbReference type="Pfam" id="PF00858">
    <property type="entry name" value="ASC"/>
    <property type="match status" value="1"/>
</dbReference>
<dbReference type="Gene3D" id="1.10.287.820">
    <property type="entry name" value="Acid-sensing ion channel domain"/>
    <property type="match status" value="1"/>
</dbReference>
<reference evidence="15" key="1">
    <citation type="submission" date="2025-08" db="UniProtKB">
        <authorList>
            <consortium name="RefSeq"/>
        </authorList>
    </citation>
    <scope>IDENTIFICATION</scope>
    <source>
        <tissue evidence="15">Entire body</tissue>
    </source>
</reference>
<dbReference type="GO" id="GO:0015280">
    <property type="term" value="F:ligand-gated sodium channel activity"/>
    <property type="evidence" value="ECO:0007669"/>
    <property type="project" value="TreeGrafter"/>
</dbReference>
<keyword evidence="3 12" id="KW-0813">Transport</keyword>
<dbReference type="RefSeq" id="XP_018329648.1">
    <property type="nucleotide sequence ID" value="XM_018474146.2"/>
</dbReference>
<name>A0A1W4XB49_AGRPL</name>
<dbReference type="OrthoDB" id="6021021at2759"/>
<evidence type="ECO:0000313" key="14">
    <source>
        <dbReference type="Proteomes" id="UP000192223"/>
    </source>
</evidence>
<dbReference type="Proteomes" id="UP000192223">
    <property type="component" value="Unplaced"/>
</dbReference>
<accession>A0A1W4XB49</accession>
<evidence type="ECO:0000256" key="1">
    <source>
        <dbReference type="ARBA" id="ARBA00004141"/>
    </source>
</evidence>
<keyword evidence="8 12" id="KW-0406">Ion transport</keyword>
<keyword evidence="5 12" id="KW-0812">Transmembrane</keyword>
<evidence type="ECO:0000256" key="11">
    <source>
        <dbReference type="ARBA" id="ARBA00023303"/>
    </source>
</evidence>
<dbReference type="AlphaFoldDB" id="A0A1W4XB49"/>
<keyword evidence="10 12" id="KW-0739">Sodium transport</keyword>
<keyword evidence="11 12" id="KW-0407">Ion channel</keyword>
<proteinExistence type="inferred from homology"/>
<dbReference type="InterPro" id="IPR001873">
    <property type="entry name" value="ENaC"/>
</dbReference>
<dbReference type="KEGG" id="apln:108739999"/>
<dbReference type="PANTHER" id="PTHR11690">
    <property type="entry name" value="AMILORIDE-SENSITIVE SODIUM CHANNEL-RELATED"/>
    <property type="match status" value="1"/>
</dbReference>